<comment type="caution">
    <text evidence="1">The sequence shown here is derived from an EMBL/GenBank/DDBJ whole genome shotgun (WGS) entry which is preliminary data.</text>
</comment>
<evidence type="ECO:0000313" key="1">
    <source>
        <dbReference type="EMBL" id="OWP61663.1"/>
    </source>
</evidence>
<dbReference type="OrthoDB" id="5363652at2"/>
<evidence type="ECO:0000313" key="2">
    <source>
        <dbReference type="Proteomes" id="UP000197277"/>
    </source>
</evidence>
<proteinExistence type="predicted"/>
<dbReference type="EMBL" id="NIRR01000049">
    <property type="protein sequence ID" value="OWP61663.1"/>
    <property type="molecule type" value="Genomic_DNA"/>
</dbReference>
<dbReference type="Proteomes" id="UP000197277">
    <property type="component" value="Unassembled WGS sequence"/>
</dbReference>
<organism evidence="1 2">
    <name type="scientific">Hymenobacter amundsenii</name>
    <dbReference type="NCBI Taxonomy" id="2006685"/>
    <lineage>
        <taxon>Bacteria</taxon>
        <taxon>Pseudomonadati</taxon>
        <taxon>Bacteroidota</taxon>
        <taxon>Cytophagia</taxon>
        <taxon>Cytophagales</taxon>
        <taxon>Hymenobacteraceae</taxon>
        <taxon>Hymenobacter</taxon>
    </lineage>
</organism>
<gene>
    <name evidence="1" type="ORF">CDA63_18135</name>
</gene>
<sequence>MQYIKPARTLDGQVALLRERGLTIDDEDEAKRQLANINYYRLASYLVPLQADKETRTYKVGTCFETALELYRFDQQLRVMVFDLIERIEVSVRTRFIYTMSLNHSPWWFEDATLFTNALDHAKSLVTISGELERSHEDFIKSHRHRYPKDGRLPPVWKTLEIVTLGTLSRLYGNLRQDLAGRDEIAAYYLVPPRQYFSGWLQSLTQVRNICAHHARLWNRVITAAPKHIKRPQPHLSYGRIRPDTLHKLYPALCVINHLLFTVAPDFGLSTRLADLFAQHPNVDPAAMGFPIEWREHPLWQ</sequence>
<dbReference type="InterPro" id="IPR011664">
    <property type="entry name" value="Abi_system_AbiD/AbiF-like"/>
</dbReference>
<accession>A0A246FGI3</accession>
<dbReference type="Pfam" id="PF07751">
    <property type="entry name" value="Abi_2"/>
    <property type="match status" value="1"/>
</dbReference>
<dbReference type="GO" id="GO:0008233">
    <property type="term" value="F:peptidase activity"/>
    <property type="evidence" value="ECO:0007669"/>
    <property type="project" value="UniProtKB-KW"/>
</dbReference>
<protein>
    <submittedName>
        <fullName evidence="1">CAAX protease</fullName>
    </submittedName>
</protein>
<dbReference type="GO" id="GO:0006508">
    <property type="term" value="P:proteolysis"/>
    <property type="evidence" value="ECO:0007669"/>
    <property type="project" value="UniProtKB-KW"/>
</dbReference>
<keyword evidence="1" id="KW-0378">Hydrolase</keyword>
<dbReference type="AlphaFoldDB" id="A0A246FGI3"/>
<name>A0A246FGI3_9BACT</name>
<keyword evidence="2" id="KW-1185">Reference proteome</keyword>
<keyword evidence="1" id="KW-0645">Protease</keyword>
<reference evidence="1 2" key="1">
    <citation type="submission" date="2017-06" db="EMBL/GenBank/DDBJ databases">
        <title>Hymenobacter amundsenii sp. nov. isolated from regoliths in Antarctica.</title>
        <authorList>
            <person name="Sedlacek I."/>
            <person name="Kralova S."/>
            <person name="Pantucek R."/>
            <person name="Svec P."/>
            <person name="Holochova P."/>
            <person name="Stankova E."/>
            <person name="Vrbovska V."/>
            <person name="Busse H.-J."/>
        </authorList>
    </citation>
    <scope>NUCLEOTIDE SEQUENCE [LARGE SCALE GENOMIC DNA]</scope>
    <source>
        <strain evidence="1 2">CCM 8682</strain>
    </source>
</reference>